<sequence>MAPSLVLQFAFKTDTGLVRSHNEDAIELNADYKIAVLADGMGGYNAGEVASGIATSVFSATLEQRLQQQAEKRHAPGSKFLQCLMKDSVCSANAKILEAARRQPQFSGMGTTLVAALFHRKRVVLAHIGDSRAYRFRRGVLAQLTHDHSQLQEQIDAGLVSPEWARFAPNKNLITRALGVAASLDVETGVHLIEADDLYLLCSDGLSDMLSNEQMVSLINSNRVDLDLLCGSLVDAANDNGGRDNISVILIKVQSCPPAEHGLRHRLSTWLQRLIPASA</sequence>
<dbReference type="PROSITE" id="PS51746">
    <property type="entry name" value="PPM_2"/>
    <property type="match status" value="1"/>
</dbReference>
<reference evidence="3" key="1">
    <citation type="journal article" date="2019" name="Int. J. Syst. Evol. Microbiol.">
        <title>The Global Catalogue of Microorganisms (GCM) 10K type strain sequencing project: providing services to taxonomists for standard genome sequencing and annotation.</title>
        <authorList>
            <consortium name="The Broad Institute Genomics Platform"/>
            <consortium name="The Broad Institute Genome Sequencing Center for Infectious Disease"/>
            <person name="Wu L."/>
            <person name="Ma J."/>
        </authorList>
    </citation>
    <scope>NUCLEOTIDE SEQUENCE [LARGE SCALE GENOMIC DNA]</scope>
    <source>
        <strain evidence="3">CCUG 36956</strain>
    </source>
</reference>
<protein>
    <submittedName>
        <fullName evidence="2">Stp1/IreP family PP2C-type Ser/Thr phosphatase</fullName>
    </submittedName>
</protein>
<evidence type="ECO:0000313" key="3">
    <source>
        <dbReference type="Proteomes" id="UP001596379"/>
    </source>
</evidence>
<name>A0ABW2J6Q6_9BURK</name>
<dbReference type="InterPro" id="IPR001932">
    <property type="entry name" value="PPM-type_phosphatase-like_dom"/>
</dbReference>
<dbReference type="Pfam" id="PF13672">
    <property type="entry name" value="PP2C_2"/>
    <property type="match status" value="1"/>
</dbReference>
<evidence type="ECO:0000313" key="2">
    <source>
        <dbReference type="EMBL" id="MFC7299046.1"/>
    </source>
</evidence>
<keyword evidence="3" id="KW-1185">Reference proteome</keyword>
<dbReference type="PANTHER" id="PTHR13832">
    <property type="entry name" value="PROTEIN PHOSPHATASE 2C"/>
    <property type="match status" value="1"/>
</dbReference>
<organism evidence="2 3">
    <name type="scientific">Herminiimonas aquatilis</name>
    <dbReference type="NCBI Taxonomy" id="345342"/>
    <lineage>
        <taxon>Bacteria</taxon>
        <taxon>Pseudomonadati</taxon>
        <taxon>Pseudomonadota</taxon>
        <taxon>Betaproteobacteria</taxon>
        <taxon>Burkholderiales</taxon>
        <taxon>Oxalobacteraceae</taxon>
        <taxon>Herminiimonas</taxon>
    </lineage>
</organism>
<dbReference type="EMBL" id="JBHTCC010000002">
    <property type="protein sequence ID" value="MFC7299046.1"/>
    <property type="molecule type" value="Genomic_DNA"/>
</dbReference>
<feature type="domain" description="PPM-type phosphatase" evidence="1">
    <location>
        <begin position="8"/>
        <end position="253"/>
    </location>
</feature>
<dbReference type="SMART" id="SM00332">
    <property type="entry name" value="PP2Cc"/>
    <property type="match status" value="1"/>
</dbReference>
<proteinExistence type="predicted"/>
<dbReference type="SMART" id="SM00331">
    <property type="entry name" value="PP2C_SIG"/>
    <property type="match status" value="1"/>
</dbReference>
<dbReference type="RefSeq" id="WP_382234710.1">
    <property type="nucleotide sequence ID" value="NZ_JBHTCC010000002.1"/>
</dbReference>
<dbReference type="NCBIfam" id="NF033484">
    <property type="entry name" value="Stp1_PP2C_phos"/>
    <property type="match status" value="1"/>
</dbReference>
<dbReference type="PANTHER" id="PTHR13832:SF827">
    <property type="entry name" value="PROTEIN PHOSPHATASE 1L"/>
    <property type="match status" value="1"/>
</dbReference>
<dbReference type="Gene3D" id="3.60.40.10">
    <property type="entry name" value="PPM-type phosphatase domain"/>
    <property type="match status" value="1"/>
</dbReference>
<dbReference type="SUPFAM" id="SSF81606">
    <property type="entry name" value="PP2C-like"/>
    <property type="match status" value="1"/>
</dbReference>
<evidence type="ECO:0000259" key="1">
    <source>
        <dbReference type="PROSITE" id="PS51746"/>
    </source>
</evidence>
<dbReference type="CDD" id="cd00143">
    <property type="entry name" value="PP2Cc"/>
    <property type="match status" value="1"/>
</dbReference>
<gene>
    <name evidence="2" type="ORF">ACFQO0_11435</name>
</gene>
<comment type="caution">
    <text evidence="2">The sequence shown here is derived from an EMBL/GenBank/DDBJ whole genome shotgun (WGS) entry which is preliminary data.</text>
</comment>
<dbReference type="Proteomes" id="UP001596379">
    <property type="component" value="Unassembled WGS sequence"/>
</dbReference>
<dbReference type="InterPro" id="IPR036457">
    <property type="entry name" value="PPM-type-like_dom_sf"/>
</dbReference>
<dbReference type="InterPro" id="IPR015655">
    <property type="entry name" value="PP2C"/>
</dbReference>
<accession>A0ABW2J6Q6</accession>